<dbReference type="AlphaFoldDB" id="A0A9W8AZI5"/>
<organism evidence="2 3">
    <name type="scientific">Dimargaris verticillata</name>
    <dbReference type="NCBI Taxonomy" id="2761393"/>
    <lineage>
        <taxon>Eukaryota</taxon>
        <taxon>Fungi</taxon>
        <taxon>Fungi incertae sedis</taxon>
        <taxon>Zoopagomycota</taxon>
        <taxon>Kickxellomycotina</taxon>
        <taxon>Dimargaritomycetes</taxon>
        <taxon>Dimargaritales</taxon>
        <taxon>Dimargaritaceae</taxon>
        <taxon>Dimargaris</taxon>
    </lineage>
</organism>
<dbReference type="EMBL" id="JANBQB010000675">
    <property type="protein sequence ID" value="KAJ1974292.1"/>
    <property type="molecule type" value="Genomic_DNA"/>
</dbReference>
<proteinExistence type="predicted"/>
<evidence type="ECO:0000313" key="3">
    <source>
        <dbReference type="Proteomes" id="UP001151582"/>
    </source>
</evidence>
<name>A0A9W8AZI5_9FUNG</name>
<evidence type="ECO:0008006" key="4">
    <source>
        <dbReference type="Google" id="ProtNLM"/>
    </source>
</evidence>
<accession>A0A9W8AZI5</accession>
<evidence type="ECO:0000256" key="1">
    <source>
        <dbReference type="SAM" id="SignalP"/>
    </source>
</evidence>
<feature type="signal peptide" evidence="1">
    <location>
        <begin position="1"/>
        <end position="26"/>
    </location>
</feature>
<keyword evidence="3" id="KW-1185">Reference proteome</keyword>
<feature type="chain" id="PRO_5040964207" description="Transcription factor domain-containing protein" evidence="1">
    <location>
        <begin position="27"/>
        <end position="210"/>
    </location>
</feature>
<protein>
    <recommendedName>
        <fullName evidence="4">Transcription factor domain-containing protein</fullName>
    </recommendedName>
</protein>
<sequence>MVSRLWFCTGLHWVVVYAMLWHSSYGSKLPLKGDANSSASSVLGSRVSSPSTDSWNLFTPPDSSAFPTPGAAIPEAAQTQTENAVSYFITSVDAYCSINRHTSTFSAALCQVLQEAINHISNQGFTSIFPHYLGYERQQRVVLRLAAAIITSVTMYSGINSMDYRYFAEVRTQVEQHAEQATRAWQLKQATLMWLVYMTVADQSLVPEDE</sequence>
<feature type="non-terminal residue" evidence="2">
    <location>
        <position position="210"/>
    </location>
</feature>
<reference evidence="2" key="1">
    <citation type="submission" date="2022-07" db="EMBL/GenBank/DDBJ databases">
        <title>Phylogenomic reconstructions and comparative analyses of Kickxellomycotina fungi.</title>
        <authorList>
            <person name="Reynolds N.K."/>
            <person name="Stajich J.E."/>
            <person name="Barry K."/>
            <person name="Grigoriev I.V."/>
            <person name="Crous P."/>
            <person name="Smith M.E."/>
        </authorList>
    </citation>
    <scope>NUCLEOTIDE SEQUENCE</scope>
    <source>
        <strain evidence="2">RSA 567</strain>
    </source>
</reference>
<keyword evidence="1" id="KW-0732">Signal</keyword>
<evidence type="ECO:0000313" key="2">
    <source>
        <dbReference type="EMBL" id="KAJ1974292.1"/>
    </source>
</evidence>
<gene>
    <name evidence="2" type="ORF">H4R34_004770</name>
</gene>
<comment type="caution">
    <text evidence="2">The sequence shown here is derived from an EMBL/GenBank/DDBJ whole genome shotgun (WGS) entry which is preliminary data.</text>
</comment>
<dbReference type="Proteomes" id="UP001151582">
    <property type="component" value="Unassembled WGS sequence"/>
</dbReference>